<evidence type="ECO:0000313" key="3">
    <source>
        <dbReference type="Proteomes" id="UP000034595"/>
    </source>
</evidence>
<dbReference type="AlphaFoldDB" id="A0A0G1NCZ5"/>
<dbReference type="PANTHER" id="PTHR42831">
    <property type="entry name" value="FE-S PROTEIN MATURATION AUXILIARY FACTOR YITW"/>
    <property type="match status" value="1"/>
</dbReference>
<dbReference type="PANTHER" id="PTHR42831:SF1">
    <property type="entry name" value="FE-S PROTEIN MATURATION AUXILIARY FACTOR YITW"/>
    <property type="match status" value="1"/>
</dbReference>
<feature type="domain" description="MIP18 family-like" evidence="1">
    <location>
        <begin position="6"/>
        <end position="77"/>
    </location>
</feature>
<sequence length="98" mass="11118">MKNINEQQIIEKIKLVKDPEIEIDVWTLGLIYKIAVVEDGVEILMTLTTPLCPFANELISAVEEKVSELGYEEGEVRVELTFEPAWEPSPDVRMMLGV</sequence>
<accession>A0A0G1NCZ5</accession>
<dbReference type="Proteomes" id="UP000034595">
    <property type="component" value="Unassembled WGS sequence"/>
</dbReference>
<dbReference type="InterPro" id="IPR052339">
    <property type="entry name" value="Fe-S_Maturation_MIP18"/>
</dbReference>
<organism evidence="2 3">
    <name type="scientific">Candidatus Azambacteria bacterium GW2011_GWA1_44_9</name>
    <dbReference type="NCBI Taxonomy" id="1618610"/>
    <lineage>
        <taxon>Bacteria</taxon>
        <taxon>Candidatus Azamiibacteriota</taxon>
    </lineage>
</organism>
<dbReference type="Pfam" id="PF01883">
    <property type="entry name" value="FeS_assembly_P"/>
    <property type="match status" value="1"/>
</dbReference>
<dbReference type="InterPro" id="IPR034904">
    <property type="entry name" value="FSCA_dom_sf"/>
</dbReference>
<dbReference type="Gene3D" id="3.30.300.130">
    <property type="entry name" value="Fe-S cluster assembly (FSCA)"/>
    <property type="match status" value="1"/>
</dbReference>
<protein>
    <recommendedName>
        <fullName evidence="1">MIP18 family-like domain-containing protein</fullName>
    </recommendedName>
</protein>
<dbReference type="EMBL" id="LCJQ01000003">
    <property type="protein sequence ID" value="KKT82069.1"/>
    <property type="molecule type" value="Genomic_DNA"/>
</dbReference>
<gene>
    <name evidence="2" type="ORF">UW78_C0003G0029</name>
</gene>
<name>A0A0G1NCZ5_9BACT</name>
<dbReference type="InterPro" id="IPR002744">
    <property type="entry name" value="MIP18-like"/>
</dbReference>
<proteinExistence type="predicted"/>
<dbReference type="SUPFAM" id="SSF117916">
    <property type="entry name" value="Fe-S cluster assembly (FSCA) domain-like"/>
    <property type="match status" value="1"/>
</dbReference>
<evidence type="ECO:0000313" key="2">
    <source>
        <dbReference type="EMBL" id="KKT82069.1"/>
    </source>
</evidence>
<evidence type="ECO:0000259" key="1">
    <source>
        <dbReference type="Pfam" id="PF01883"/>
    </source>
</evidence>
<comment type="caution">
    <text evidence="2">The sequence shown here is derived from an EMBL/GenBank/DDBJ whole genome shotgun (WGS) entry which is preliminary data.</text>
</comment>
<reference evidence="2 3" key="1">
    <citation type="journal article" date="2015" name="Nature">
        <title>rRNA introns, odd ribosomes, and small enigmatic genomes across a large radiation of phyla.</title>
        <authorList>
            <person name="Brown C.T."/>
            <person name="Hug L.A."/>
            <person name="Thomas B.C."/>
            <person name="Sharon I."/>
            <person name="Castelle C.J."/>
            <person name="Singh A."/>
            <person name="Wilkins M.J."/>
            <person name="Williams K.H."/>
            <person name="Banfield J.F."/>
        </authorList>
    </citation>
    <scope>NUCLEOTIDE SEQUENCE [LARGE SCALE GENOMIC DNA]</scope>
</reference>